<evidence type="ECO:0000256" key="1">
    <source>
        <dbReference type="ARBA" id="ARBA00004370"/>
    </source>
</evidence>
<dbReference type="GO" id="GO:0004016">
    <property type="term" value="F:adenylate cyclase activity"/>
    <property type="evidence" value="ECO:0007669"/>
    <property type="project" value="UniProtKB-ARBA"/>
</dbReference>
<feature type="transmembrane region" description="Helical" evidence="7">
    <location>
        <begin position="405"/>
        <end position="423"/>
    </location>
</feature>
<dbReference type="Pfam" id="PF00672">
    <property type="entry name" value="HAMP"/>
    <property type="match status" value="1"/>
</dbReference>
<dbReference type="GO" id="GO:0009190">
    <property type="term" value="P:cyclic nucleotide biosynthetic process"/>
    <property type="evidence" value="ECO:0007669"/>
    <property type="project" value="InterPro"/>
</dbReference>
<dbReference type="GO" id="GO:0035556">
    <property type="term" value="P:intracellular signal transduction"/>
    <property type="evidence" value="ECO:0007669"/>
    <property type="project" value="InterPro"/>
</dbReference>
<evidence type="ECO:0000256" key="5">
    <source>
        <dbReference type="ARBA" id="ARBA00023136"/>
    </source>
</evidence>
<dbReference type="Gene3D" id="1.10.8.500">
    <property type="entry name" value="HAMP domain in histidine kinase"/>
    <property type="match status" value="1"/>
</dbReference>
<evidence type="ECO:0000256" key="2">
    <source>
        <dbReference type="ARBA" id="ARBA00022692"/>
    </source>
</evidence>
<dbReference type="PANTHER" id="PTHR11920:SF335">
    <property type="entry name" value="GUANYLATE CYCLASE"/>
    <property type="match status" value="1"/>
</dbReference>
<dbReference type="InterPro" id="IPR029787">
    <property type="entry name" value="Nucleotide_cyclase"/>
</dbReference>
<evidence type="ECO:0000313" key="10">
    <source>
        <dbReference type="EMBL" id="VEP17394.1"/>
    </source>
</evidence>
<dbReference type="SUPFAM" id="SSF158472">
    <property type="entry name" value="HAMP domain-like"/>
    <property type="match status" value="1"/>
</dbReference>
<dbReference type="AlphaFoldDB" id="A0A563W113"/>
<evidence type="ECO:0000256" key="7">
    <source>
        <dbReference type="SAM" id="Phobius"/>
    </source>
</evidence>
<dbReference type="InterPro" id="IPR003660">
    <property type="entry name" value="HAMP_dom"/>
</dbReference>
<dbReference type="EMBL" id="CAACVJ010000556">
    <property type="protein sequence ID" value="VEP17394.1"/>
    <property type="molecule type" value="Genomic_DNA"/>
</dbReference>
<dbReference type="PROSITE" id="PS50125">
    <property type="entry name" value="GUANYLATE_CYCLASE_2"/>
    <property type="match status" value="1"/>
</dbReference>
<gene>
    <name evidence="10" type="ORF">H1P_60050</name>
</gene>
<protein>
    <submittedName>
        <fullName evidence="10">Putative Cyclase</fullName>
    </submittedName>
</protein>
<comment type="subcellular location">
    <subcellularLocation>
        <location evidence="1">Membrane</location>
    </subcellularLocation>
</comment>
<dbReference type="SMART" id="SM00304">
    <property type="entry name" value="HAMP"/>
    <property type="match status" value="1"/>
</dbReference>
<evidence type="ECO:0000256" key="3">
    <source>
        <dbReference type="ARBA" id="ARBA00022741"/>
    </source>
</evidence>
<dbReference type="InterPro" id="IPR001054">
    <property type="entry name" value="A/G_cyclase"/>
</dbReference>
<name>A0A563W113_9CYAN</name>
<dbReference type="CDD" id="cd06225">
    <property type="entry name" value="HAMP"/>
    <property type="match status" value="1"/>
</dbReference>
<keyword evidence="4 7" id="KW-1133">Transmembrane helix</keyword>
<dbReference type="PROSITE" id="PS50885">
    <property type="entry name" value="HAMP"/>
    <property type="match status" value="1"/>
</dbReference>
<evidence type="ECO:0000256" key="4">
    <source>
        <dbReference type="ARBA" id="ARBA00022989"/>
    </source>
</evidence>
<keyword evidence="5 7" id="KW-0472">Membrane</keyword>
<dbReference type="Pfam" id="PF00211">
    <property type="entry name" value="Guanylate_cyc"/>
    <property type="match status" value="1"/>
</dbReference>
<dbReference type="SMART" id="SM00044">
    <property type="entry name" value="CYCc"/>
    <property type="match status" value="1"/>
</dbReference>
<dbReference type="InterPro" id="IPR050401">
    <property type="entry name" value="Cyclic_nucleotide_synthase"/>
</dbReference>
<evidence type="ECO:0000256" key="6">
    <source>
        <dbReference type="ARBA" id="ARBA00023239"/>
    </source>
</evidence>
<keyword evidence="3" id="KW-0547">Nucleotide-binding</keyword>
<reference evidence="10 11" key="1">
    <citation type="submission" date="2019-01" db="EMBL/GenBank/DDBJ databases">
        <authorList>
            <person name="Brito A."/>
        </authorList>
    </citation>
    <scope>NUCLEOTIDE SEQUENCE [LARGE SCALE GENOMIC DNA]</scope>
    <source>
        <strain evidence="10">1</strain>
    </source>
</reference>
<keyword evidence="6" id="KW-0456">Lyase</keyword>
<evidence type="ECO:0000313" key="11">
    <source>
        <dbReference type="Proteomes" id="UP000320055"/>
    </source>
</evidence>
<proteinExistence type="predicted"/>
<accession>A0A563W113</accession>
<dbReference type="PANTHER" id="PTHR11920">
    <property type="entry name" value="GUANYLYL CYCLASE"/>
    <property type="match status" value="1"/>
</dbReference>
<keyword evidence="11" id="KW-1185">Reference proteome</keyword>
<feature type="domain" description="Guanylate cyclase" evidence="8">
    <location>
        <begin position="517"/>
        <end position="644"/>
    </location>
</feature>
<dbReference type="SUPFAM" id="SSF55073">
    <property type="entry name" value="Nucleotide cyclase"/>
    <property type="match status" value="1"/>
</dbReference>
<dbReference type="Gene3D" id="3.30.450.20">
    <property type="entry name" value="PAS domain"/>
    <property type="match status" value="1"/>
</dbReference>
<dbReference type="GO" id="GO:0000166">
    <property type="term" value="F:nucleotide binding"/>
    <property type="evidence" value="ECO:0007669"/>
    <property type="project" value="UniProtKB-KW"/>
</dbReference>
<organism evidence="10 11">
    <name type="scientific">Hyella patelloides LEGE 07179</name>
    <dbReference type="NCBI Taxonomy" id="945734"/>
    <lineage>
        <taxon>Bacteria</taxon>
        <taxon>Bacillati</taxon>
        <taxon>Cyanobacteriota</taxon>
        <taxon>Cyanophyceae</taxon>
        <taxon>Pleurocapsales</taxon>
        <taxon>Hyellaceae</taxon>
        <taxon>Hyella</taxon>
    </lineage>
</organism>
<feature type="domain" description="HAMP" evidence="9">
    <location>
        <begin position="425"/>
        <end position="477"/>
    </location>
</feature>
<dbReference type="CDD" id="cd07302">
    <property type="entry name" value="CHD"/>
    <property type="match status" value="1"/>
</dbReference>
<keyword evidence="2 7" id="KW-0812">Transmembrane</keyword>
<sequence length="690" mass="77787">MLMLLAVSISSIIAIAYIGYSSGQQALSQSIFNQLTSLRESKAYQIETYFKNLRSQVQTISEMPSIPNTMREFQEAYQELKQQPVNPEWNNKLKTYYEQEFLPRLAKNVKGTPLLFSYLPKSNTARYLQYHYIANNSNPVGQKQFLQDPMDGSKYSEINQRIQSVYRDFVDEFGYYDMFLIDIDTGDIVYSVDKEADFATNIYDGPYLTSGLASVVREIQKNPSPGFVAVSDFEPYRASYAVPAAFIASPIFDDSGLIGVLAFQISVDEINTVMTGNQNWQRDGLGESGETYLVGEDRKMRSTSRFLIEDPKGYLQAITNYGLPQEEVEHIRQLGTTVFYQEIKTEAVEEALSGQTDTNIGEDYRGVTTLNAYSPLEINGLDWAIIAQINRSEALAPILQFGRRVLFSTSIIVLLVTAIAGFFSHQFVRPIRKLTKGFKQVGAGETDVKVQVKAKDEFRLMAHSFNEMVENLHHQQQLVKEREKENEKLLLSILPEPVANRLKEGEEDIADSFPNVTVLFADLSGFTELCDNLSANEIVAFLNELVIAFDEAAELYGVEKVKTIGSGYMAVSGLSVPRIDHNKRVVDFALEMIRILRSFNRDRNINLKIRIGVNSGEVVAGIIGRSKFIYDLWGDTVNIAHRLQVRGAEDMVQVTEDVYARLTDVYEFKSISDIEIPGKGTIPTWSVSLN</sequence>
<dbReference type="Gene3D" id="3.30.70.1230">
    <property type="entry name" value="Nucleotide cyclase"/>
    <property type="match status" value="1"/>
</dbReference>
<dbReference type="Proteomes" id="UP000320055">
    <property type="component" value="Unassembled WGS sequence"/>
</dbReference>
<evidence type="ECO:0000259" key="8">
    <source>
        <dbReference type="PROSITE" id="PS50125"/>
    </source>
</evidence>
<evidence type="ECO:0000259" key="9">
    <source>
        <dbReference type="PROSITE" id="PS50885"/>
    </source>
</evidence>
<dbReference type="GO" id="GO:0016020">
    <property type="term" value="C:membrane"/>
    <property type="evidence" value="ECO:0007669"/>
    <property type="project" value="UniProtKB-SubCell"/>
</dbReference>